<evidence type="ECO:0000259" key="5">
    <source>
        <dbReference type="Pfam" id="PF10172"/>
    </source>
</evidence>
<proteinExistence type="inferred from homology"/>
<feature type="region of interest" description="Disordered" evidence="4">
    <location>
        <begin position="19"/>
        <end position="41"/>
    </location>
</feature>
<comment type="similarity">
    <text evidence="1">Belongs to the DDA1 family.</text>
</comment>
<dbReference type="PANTHER" id="PTHR31879:SF2">
    <property type="entry name" value="DET1- AND DDB1-ASSOCIATED PROTEIN 1"/>
    <property type="match status" value="1"/>
</dbReference>
<evidence type="ECO:0000256" key="1">
    <source>
        <dbReference type="ARBA" id="ARBA00008042"/>
    </source>
</evidence>
<sequence length="109" mass="12033">MPGEFVKTILKDLPSANQENFSRFSAETSHKGPLPKAKLLNDKKTLRHEKLIVCDKTPVLLRYLHQQWTKDPNLKHKRAGGKSDDSDDESAGASGGGSGPPPRKMPRTT</sequence>
<name>A0A914WNK5_9BILA</name>
<dbReference type="WBParaSite" id="PSAMB.scaffold4395size14776.g24159.t1">
    <property type="protein sequence ID" value="PSAMB.scaffold4395size14776.g24159.t1"/>
    <property type="gene ID" value="PSAMB.scaffold4395size14776.g24159"/>
</dbReference>
<evidence type="ECO:0000313" key="7">
    <source>
        <dbReference type="WBParaSite" id="PSAMB.scaffold4395size14776.g24159.t1"/>
    </source>
</evidence>
<dbReference type="GO" id="GO:0080008">
    <property type="term" value="C:Cul4-RING E3 ubiquitin ligase complex"/>
    <property type="evidence" value="ECO:0007669"/>
    <property type="project" value="TreeGrafter"/>
</dbReference>
<comment type="function">
    <text evidence="3">Functions as a component of numerous distinct DCX (DDB1-CUL4-X-box) E3 ubiquitin-protein ligase complexes which mediate the ubiquitination and subsequent proteasomal degradation of target proteins. In the DCX complexes, acts as a scaffolding subunit required to stabilize the complex.</text>
</comment>
<dbReference type="InterPro" id="IPR018276">
    <property type="entry name" value="DDA1_dom"/>
</dbReference>
<dbReference type="InterPro" id="IPR033575">
    <property type="entry name" value="DDA1-like"/>
</dbReference>
<keyword evidence="6" id="KW-1185">Reference proteome</keyword>
<evidence type="ECO:0000256" key="4">
    <source>
        <dbReference type="SAM" id="MobiDB-lite"/>
    </source>
</evidence>
<dbReference type="GO" id="GO:0032436">
    <property type="term" value="P:positive regulation of proteasomal ubiquitin-dependent protein catabolic process"/>
    <property type="evidence" value="ECO:0007669"/>
    <property type="project" value="TreeGrafter"/>
</dbReference>
<dbReference type="Proteomes" id="UP000887566">
    <property type="component" value="Unplaced"/>
</dbReference>
<evidence type="ECO:0000256" key="2">
    <source>
        <dbReference type="ARBA" id="ARBA00018256"/>
    </source>
</evidence>
<feature type="region of interest" description="Disordered" evidence="4">
    <location>
        <begin position="67"/>
        <end position="109"/>
    </location>
</feature>
<evidence type="ECO:0000313" key="6">
    <source>
        <dbReference type="Proteomes" id="UP000887566"/>
    </source>
</evidence>
<accession>A0A914WNK5</accession>
<dbReference type="Pfam" id="PF10172">
    <property type="entry name" value="DDA1"/>
    <property type="match status" value="1"/>
</dbReference>
<feature type="domain" description="DET1- and DDB1-associated protein 1" evidence="5">
    <location>
        <begin position="9"/>
        <end position="70"/>
    </location>
</feature>
<reference evidence="7" key="1">
    <citation type="submission" date="2022-11" db="UniProtKB">
        <authorList>
            <consortium name="WormBaseParasite"/>
        </authorList>
    </citation>
    <scope>IDENTIFICATION</scope>
</reference>
<protein>
    <recommendedName>
        <fullName evidence="2">DET1- and DDB1-associated protein 1</fullName>
    </recommendedName>
</protein>
<evidence type="ECO:0000256" key="3">
    <source>
        <dbReference type="ARBA" id="ARBA00045586"/>
    </source>
</evidence>
<dbReference type="PANTHER" id="PTHR31879">
    <property type="entry name" value="DET1- AND DDB1-ASSOCIATED PROTEIN 1"/>
    <property type="match status" value="1"/>
</dbReference>
<dbReference type="AlphaFoldDB" id="A0A914WNK5"/>
<organism evidence="6 7">
    <name type="scientific">Plectus sambesii</name>
    <dbReference type="NCBI Taxonomy" id="2011161"/>
    <lineage>
        <taxon>Eukaryota</taxon>
        <taxon>Metazoa</taxon>
        <taxon>Ecdysozoa</taxon>
        <taxon>Nematoda</taxon>
        <taxon>Chromadorea</taxon>
        <taxon>Plectida</taxon>
        <taxon>Plectina</taxon>
        <taxon>Plectoidea</taxon>
        <taxon>Plectidae</taxon>
        <taxon>Plectus</taxon>
    </lineage>
</organism>